<name>A0AA39GTB5_SARSR</name>
<dbReference type="AlphaFoldDB" id="A0AA39GTB5"/>
<evidence type="ECO:0000313" key="4">
    <source>
        <dbReference type="Proteomes" id="UP001175261"/>
    </source>
</evidence>
<gene>
    <name evidence="3" type="ORF">NLU13_2251</name>
</gene>
<dbReference type="EMBL" id="JAPDFR010000001">
    <property type="protein sequence ID" value="KAK0392756.1"/>
    <property type="molecule type" value="Genomic_DNA"/>
</dbReference>
<organism evidence="3 4">
    <name type="scientific">Sarocladium strictum</name>
    <name type="common">Black bundle disease fungus</name>
    <name type="synonym">Acremonium strictum</name>
    <dbReference type="NCBI Taxonomy" id="5046"/>
    <lineage>
        <taxon>Eukaryota</taxon>
        <taxon>Fungi</taxon>
        <taxon>Dikarya</taxon>
        <taxon>Ascomycota</taxon>
        <taxon>Pezizomycotina</taxon>
        <taxon>Sordariomycetes</taxon>
        <taxon>Hypocreomycetidae</taxon>
        <taxon>Hypocreales</taxon>
        <taxon>Sarocladiaceae</taxon>
        <taxon>Sarocladium</taxon>
    </lineage>
</organism>
<accession>A0AA39GTB5</accession>
<evidence type="ECO:0000313" key="3">
    <source>
        <dbReference type="EMBL" id="KAK0392756.1"/>
    </source>
</evidence>
<feature type="region of interest" description="Disordered" evidence="2">
    <location>
        <begin position="70"/>
        <end position="99"/>
    </location>
</feature>
<protein>
    <submittedName>
        <fullName evidence="3">Uncharacterized protein</fullName>
    </submittedName>
</protein>
<feature type="compositionally biased region" description="Polar residues" evidence="2">
    <location>
        <begin position="74"/>
        <end position="85"/>
    </location>
</feature>
<comment type="caution">
    <text evidence="3">The sequence shown here is derived from an EMBL/GenBank/DDBJ whole genome shotgun (WGS) entry which is preliminary data.</text>
</comment>
<proteinExistence type="predicted"/>
<feature type="coiled-coil region" evidence="1">
    <location>
        <begin position="41"/>
        <end position="68"/>
    </location>
</feature>
<evidence type="ECO:0000256" key="1">
    <source>
        <dbReference type="SAM" id="Coils"/>
    </source>
</evidence>
<dbReference type="Proteomes" id="UP001175261">
    <property type="component" value="Unassembled WGS sequence"/>
</dbReference>
<keyword evidence="4" id="KW-1185">Reference proteome</keyword>
<evidence type="ECO:0000256" key="2">
    <source>
        <dbReference type="SAM" id="MobiDB-lite"/>
    </source>
</evidence>
<reference evidence="3" key="1">
    <citation type="submission" date="2022-10" db="EMBL/GenBank/DDBJ databases">
        <title>Determination and structural analysis of whole genome sequence of Sarocladium strictum F4-1.</title>
        <authorList>
            <person name="Hu L."/>
            <person name="Jiang Y."/>
        </authorList>
    </citation>
    <scope>NUCLEOTIDE SEQUENCE</scope>
    <source>
        <strain evidence="3">F4-1</strain>
    </source>
</reference>
<sequence>MFGSRRRRPLLGAAVIAGTATVAARHGARRQASAEAERQFQAQQAAELRRLEEERQQARNQQAIDRAVAEALAKQQQSETSSRNEQAPVAQRSAPMGNQPYVDSPPMYAGADVYASSPSGQPMYLQPPGSARGIGPLGQQSPGTMEAGVCFCSNCGARGSVQHKFCSSCGQPMSLGTPEKQLM</sequence>
<keyword evidence="1" id="KW-0175">Coiled coil</keyword>